<dbReference type="PANTHER" id="PTHR43168">
    <property type="entry name" value="50S RIBOSOMAL PROTEIN L33, CHLOROPLASTIC"/>
    <property type="match status" value="1"/>
</dbReference>
<dbReference type="Gene3D" id="2.20.28.120">
    <property type="entry name" value="Ribosomal protein L33"/>
    <property type="match status" value="1"/>
</dbReference>
<protein>
    <submittedName>
        <fullName evidence="5">Unannotated protein</fullName>
    </submittedName>
</protein>
<reference evidence="5" key="1">
    <citation type="submission" date="2020-05" db="EMBL/GenBank/DDBJ databases">
        <authorList>
            <person name="Chiriac C."/>
            <person name="Salcher M."/>
            <person name="Ghai R."/>
            <person name="Kavagutti S V."/>
        </authorList>
    </citation>
    <scope>NUCLEOTIDE SEQUENCE</scope>
</reference>
<dbReference type="EMBL" id="CAFAAQ010000018">
    <property type="protein sequence ID" value="CAB4797772.1"/>
    <property type="molecule type" value="Genomic_DNA"/>
</dbReference>
<dbReference type="InterPro" id="IPR011332">
    <property type="entry name" value="Ribosomal_zn-bd"/>
</dbReference>
<dbReference type="GO" id="GO:0005840">
    <property type="term" value="C:ribosome"/>
    <property type="evidence" value="ECO:0007669"/>
    <property type="project" value="UniProtKB-KW"/>
</dbReference>
<dbReference type="GO" id="GO:0003735">
    <property type="term" value="F:structural constituent of ribosome"/>
    <property type="evidence" value="ECO:0007669"/>
    <property type="project" value="InterPro"/>
</dbReference>
<evidence type="ECO:0000256" key="1">
    <source>
        <dbReference type="ARBA" id="ARBA00007596"/>
    </source>
</evidence>
<organism evidence="5">
    <name type="scientific">freshwater metagenome</name>
    <dbReference type="NCBI Taxonomy" id="449393"/>
    <lineage>
        <taxon>unclassified sequences</taxon>
        <taxon>metagenomes</taxon>
        <taxon>ecological metagenomes</taxon>
    </lineage>
</organism>
<dbReference type="GO" id="GO:1990904">
    <property type="term" value="C:ribonucleoprotein complex"/>
    <property type="evidence" value="ECO:0007669"/>
    <property type="project" value="UniProtKB-KW"/>
</dbReference>
<dbReference type="EMBL" id="CAEZXS010000058">
    <property type="protein sequence ID" value="CAB4695132.1"/>
    <property type="molecule type" value="Genomic_DNA"/>
</dbReference>
<accession>A0A6J6XLY0</accession>
<gene>
    <name evidence="4" type="ORF">UFOPK2582_00640</name>
    <name evidence="5" type="ORF">UFOPK3046_00359</name>
    <name evidence="6" type="ORF">UFOPK3914_00851</name>
    <name evidence="7" type="ORF">UFOPK4173_01406</name>
    <name evidence="8" type="ORF">UFOPK4354_02083</name>
</gene>
<dbReference type="NCBIfam" id="NF001860">
    <property type="entry name" value="PRK00595.1"/>
    <property type="match status" value="1"/>
</dbReference>
<sequence length="53" mass="6589">MASDKRIKVTLECTECKRRNYITKKSKVNDRERIELNKYCRFDRKHTMHKETR</sequence>
<evidence type="ECO:0000256" key="3">
    <source>
        <dbReference type="ARBA" id="ARBA00023274"/>
    </source>
</evidence>
<dbReference type="AlphaFoldDB" id="A0A6J6XLY0"/>
<dbReference type="EMBL" id="CAFBPW010000184">
    <property type="protein sequence ID" value="CAB5037564.1"/>
    <property type="molecule type" value="Genomic_DNA"/>
</dbReference>
<dbReference type="PANTHER" id="PTHR43168:SF2">
    <property type="entry name" value="LARGE RIBOSOMAL SUBUNIT PROTEIN BL33C"/>
    <property type="match status" value="1"/>
</dbReference>
<dbReference type="NCBIfam" id="NF001764">
    <property type="entry name" value="PRK00504.1"/>
    <property type="match status" value="1"/>
</dbReference>
<evidence type="ECO:0000313" key="5">
    <source>
        <dbReference type="EMBL" id="CAB4797772.1"/>
    </source>
</evidence>
<dbReference type="InterPro" id="IPR038584">
    <property type="entry name" value="Ribosomal_bL33_sf"/>
</dbReference>
<dbReference type="NCBIfam" id="TIGR01023">
    <property type="entry name" value="rpmG_bact"/>
    <property type="match status" value="1"/>
</dbReference>
<evidence type="ECO:0000313" key="8">
    <source>
        <dbReference type="EMBL" id="CAB5069424.1"/>
    </source>
</evidence>
<dbReference type="EMBL" id="CAFBQW010000354">
    <property type="protein sequence ID" value="CAB5069424.1"/>
    <property type="molecule type" value="Genomic_DNA"/>
</dbReference>
<dbReference type="EMBL" id="CAFBOG010000063">
    <property type="protein sequence ID" value="CAB4977940.1"/>
    <property type="molecule type" value="Genomic_DNA"/>
</dbReference>
<evidence type="ECO:0000256" key="2">
    <source>
        <dbReference type="ARBA" id="ARBA00022980"/>
    </source>
</evidence>
<dbReference type="GO" id="GO:0006412">
    <property type="term" value="P:translation"/>
    <property type="evidence" value="ECO:0007669"/>
    <property type="project" value="InterPro"/>
</dbReference>
<evidence type="ECO:0000313" key="4">
    <source>
        <dbReference type="EMBL" id="CAB4695132.1"/>
    </source>
</evidence>
<comment type="similarity">
    <text evidence="1">Belongs to the bacterial ribosomal protein bL33 family.</text>
</comment>
<proteinExistence type="inferred from homology"/>
<dbReference type="Pfam" id="PF00471">
    <property type="entry name" value="Ribosomal_L33"/>
    <property type="match status" value="1"/>
</dbReference>
<dbReference type="GO" id="GO:0005737">
    <property type="term" value="C:cytoplasm"/>
    <property type="evidence" value="ECO:0007669"/>
    <property type="project" value="UniProtKB-ARBA"/>
</dbReference>
<dbReference type="SUPFAM" id="SSF57829">
    <property type="entry name" value="Zn-binding ribosomal proteins"/>
    <property type="match status" value="1"/>
</dbReference>
<dbReference type="InterPro" id="IPR001705">
    <property type="entry name" value="Ribosomal_bL33"/>
</dbReference>
<evidence type="ECO:0000313" key="7">
    <source>
        <dbReference type="EMBL" id="CAB5037564.1"/>
    </source>
</evidence>
<evidence type="ECO:0000313" key="6">
    <source>
        <dbReference type="EMBL" id="CAB4977940.1"/>
    </source>
</evidence>
<name>A0A6J6XLY0_9ZZZZ</name>
<keyword evidence="2" id="KW-0689">Ribosomal protein</keyword>
<keyword evidence="3" id="KW-0687">Ribonucleoprotein</keyword>
<dbReference type="HAMAP" id="MF_00294">
    <property type="entry name" value="Ribosomal_bL33"/>
    <property type="match status" value="1"/>
</dbReference>